<dbReference type="AlphaFoldDB" id="A0A1L9V8W9"/>
<reference evidence="2" key="1">
    <citation type="journal article" date="2017" name="Genome Biol.">
        <title>Comparative genomics reveals high biological diversity and specific adaptations in the industrially and medically important fungal genus Aspergillus.</title>
        <authorList>
            <person name="de Vries R.P."/>
            <person name="Riley R."/>
            <person name="Wiebenga A."/>
            <person name="Aguilar-Osorio G."/>
            <person name="Amillis S."/>
            <person name="Uchima C.A."/>
            <person name="Anderluh G."/>
            <person name="Asadollahi M."/>
            <person name="Askin M."/>
            <person name="Barry K."/>
            <person name="Battaglia E."/>
            <person name="Bayram O."/>
            <person name="Benocci T."/>
            <person name="Braus-Stromeyer S.A."/>
            <person name="Caldana C."/>
            <person name="Canovas D."/>
            <person name="Cerqueira G.C."/>
            <person name="Chen F."/>
            <person name="Chen W."/>
            <person name="Choi C."/>
            <person name="Clum A."/>
            <person name="Dos Santos R.A."/>
            <person name="Damasio A.R."/>
            <person name="Diallinas G."/>
            <person name="Emri T."/>
            <person name="Fekete E."/>
            <person name="Flipphi M."/>
            <person name="Freyberg S."/>
            <person name="Gallo A."/>
            <person name="Gournas C."/>
            <person name="Habgood R."/>
            <person name="Hainaut M."/>
            <person name="Harispe M.L."/>
            <person name="Henrissat B."/>
            <person name="Hilden K.S."/>
            <person name="Hope R."/>
            <person name="Hossain A."/>
            <person name="Karabika E."/>
            <person name="Karaffa L."/>
            <person name="Karanyi Z."/>
            <person name="Krasevec N."/>
            <person name="Kuo A."/>
            <person name="Kusch H."/>
            <person name="LaButti K."/>
            <person name="Lagendijk E.L."/>
            <person name="Lapidus A."/>
            <person name="Levasseur A."/>
            <person name="Lindquist E."/>
            <person name="Lipzen A."/>
            <person name="Logrieco A.F."/>
            <person name="MacCabe A."/>
            <person name="Maekelae M.R."/>
            <person name="Malavazi I."/>
            <person name="Melin P."/>
            <person name="Meyer V."/>
            <person name="Mielnichuk N."/>
            <person name="Miskei M."/>
            <person name="Molnar A.P."/>
            <person name="Mule G."/>
            <person name="Ngan C.Y."/>
            <person name="Orejas M."/>
            <person name="Orosz E."/>
            <person name="Ouedraogo J.P."/>
            <person name="Overkamp K.M."/>
            <person name="Park H.-S."/>
            <person name="Perrone G."/>
            <person name="Piumi F."/>
            <person name="Punt P.J."/>
            <person name="Ram A.F."/>
            <person name="Ramon A."/>
            <person name="Rauscher S."/>
            <person name="Record E."/>
            <person name="Riano-Pachon D.M."/>
            <person name="Robert V."/>
            <person name="Roehrig J."/>
            <person name="Ruller R."/>
            <person name="Salamov A."/>
            <person name="Salih N.S."/>
            <person name="Samson R.A."/>
            <person name="Sandor E."/>
            <person name="Sanguinetti M."/>
            <person name="Schuetze T."/>
            <person name="Sepcic K."/>
            <person name="Shelest E."/>
            <person name="Sherlock G."/>
            <person name="Sophianopoulou V."/>
            <person name="Squina F.M."/>
            <person name="Sun H."/>
            <person name="Susca A."/>
            <person name="Todd R.B."/>
            <person name="Tsang A."/>
            <person name="Unkles S.E."/>
            <person name="van de Wiele N."/>
            <person name="van Rossen-Uffink D."/>
            <person name="Oliveira J.V."/>
            <person name="Vesth T.C."/>
            <person name="Visser J."/>
            <person name="Yu J.-H."/>
            <person name="Zhou M."/>
            <person name="Andersen M.R."/>
            <person name="Archer D.B."/>
            <person name="Baker S.E."/>
            <person name="Benoit I."/>
            <person name="Brakhage A.A."/>
            <person name="Braus G.H."/>
            <person name="Fischer R."/>
            <person name="Frisvad J.C."/>
            <person name="Goldman G.H."/>
            <person name="Houbraken J."/>
            <person name="Oakley B."/>
            <person name="Pocsi I."/>
            <person name="Scazzocchio C."/>
            <person name="Seiboth B."/>
            <person name="vanKuyk P.A."/>
            <person name="Wortman J."/>
            <person name="Dyer P.S."/>
            <person name="Grigoriev I.V."/>
        </authorList>
    </citation>
    <scope>NUCLEOTIDE SEQUENCE [LARGE SCALE GENOMIC DNA]</scope>
    <source>
        <strain evidence="2">CBS 516.65</strain>
    </source>
</reference>
<dbReference type="OrthoDB" id="194443at2759"/>
<gene>
    <name evidence="1" type="ORF">ASPGLDRAFT_51526</name>
</gene>
<protein>
    <submittedName>
        <fullName evidence="1">Uncharacterized protein</fullName>
    </submittedName>
</protein>
<organism evidence="1 2">
    <name type="scientific">Aspergillus glaucus CBS 516.65</name>
    <dbReference type="NCBI Taxonomy" id="1160497"/>
    <lineage>
        <taxon>Eukaryota</taxon>
        <taxon>Fungi</taxon>
        <taxon>Dikarya</taxon>
        <taxon>Ascomycota</taxon>
        <taxon>Pezizomycotina</taxon>
        <taxon>Eurotiomycetes</taxon>
        <taxon>Eurotiomycetidae</taxon>
        <taxon>Eurotiales</taxon>
        <taxon>Aspergillaceae</taxon>
        <taxon>Aspergillus</taxon>
        <taxon>Aspergillus subgen. Aspergillus</taxon>
    </lineage>
</organism>
<dbReference type="Proteomes" id="UP000184300">
    <property type="component" value="Unassembled WGS sequence"/>
</dbReference>
<dbReference type="RefSeq" id="XP_022397013.1">
    <property type="nucleotide sequence ID" value="XM_022547552.1"/>
</dbReference>
<name>A0A1L9V8W9_ASPGL</name>
<keyword evidence="2" id="KW-1185">Reference proteome</keyword>
<dbReference type="EMBL" id="KV878911">
    <property type="protein sequence ID" value="OJJ80315.1"/>
    <property type="molecule type" value="Genomic_DNA"/>
</dbReference>
<proteinExistence type="predicted"/>
<evidence type="ECO:0000313" key="2">
    <source>
        <dbReference type="Proteomes" id="UP000184300"/>
    </source>
</evidence>
<dbReference type="VEuPathDB" id="FungiDB:ASPGLDRAFT_51526"/>
<dbReference type="GeneID" id="34463813"/>
<evidence type="ECO:0000313" key="1">
    <source>
        <dbReference type="EMBL" id="OJJ80315.1"/>
    </source>
</evidence>
<sequence length="51" mass="5430">MTYDDPTKEPAAYLEHAQEILQTIAAAAPISLDLVSMELGLEEGSTVTVPV</sequence>
<accession>A0A1L9V8W9</accession>